<proteinExistence type="predicted"/>
<reference evidence="2 3" key="1">
    <citation type="submission" date="2019-04" db="EMBL/GenBank/DDBJ databases">
        <authorList>
            <person name="Jiang L."/>
        </authorList>
    </citation>
    <scope>NUCLEOTIDE SEQUENCE [LARGE SCALE GENOMIC DNA]</scope>
    <source>
        <strain evidence="2 3">YIM 131853</strain>
    </source>
</reference>
<comment type="caution">
    <text evidence="2">The sequence shown here is derived from an EMBL/GenBank/DDBJ whole genome shotgun (WGS) entry which is preliminary data.</text>
</comment>
<feature type="domain" description="Polysaccharide pyruvyl transferase" evidence="1">
    <location>
        <begin position="17"/>
        <end position="344"/>
    </location>
</feature>
<dbReference type="PANTHER" id="PTHR36836">
    <property type="entry name" value="COLANIC ACID BIOSYNTHESIS PROTEIN WCAK"/>
    <property type="match status" value="1"/>
</dbReference>
<gene>
    <name evidence="2" type="ORF">E6C64_10870</name>
</gene>
<evidence type="ECO:0000259" key="1">
    <source>
        <dbReference type="Pfam" id="PF04230"/>
    </source>
</evidence>
<dbReference type="OrthoDB" id="3268731at2"/>
<evidence type="ECO:0000313" key="2">
    <source>
        <dbReference type="EMBL" id="THG31080.1"/>
    </source>
</evidence>
<sequence length="426" mass="44127">MRVVVIGDVGVLDGMVHIGDEAMFEELVTQLRARGASVVGISSAPSETAERYGIDAIPRIGWPAPHDRVASDDRRARVLRAAHGDPSGLAADDPALAVIAAVREADGVAIAGGGNIASTWPVHIHERTTLGAIAAALGVPLVVSGQTIGPALVASDAERVRELLGSARRVGLREAASFALCARLGVPAELLHQTTDDASFLGIDDPRLAADDPTAPGCLVSLSGYLGDAPEEAALSAIAALLDAVHLATGLEITFLPHFGPLGRSLGGHLDGDVEGGQPLRGDDRIHSAVRARMTTGQGRAIPATDSRTAAALARSAQLVVTSRYHPAVFAAAAATPILGIPVDDYTRVKLTGALGNLGQACVVPLAELLAARSEGRMDEVVDRVWRTRLELAERTAPAIDAARQASTAWWDAIAADFARRDVGNG</sequence>
<dbReference type="InterPro" id="IPR007345">
    <property type="entry name" value="Polysacch_pyruvyl_Trfase"/>
</dbReference>
<evidence type="ECO:0000313" key="3">
    <source>
        <dbReference type="Proteomes" id="UP000309133"/>
    </source>
</evidence>
<accession>A0A4S4FL10</accession>
<dbReference type="AlphaFoldDB" id="A0A4S4FL10"/>
<keyword evidence="3" id="KW-1185">Reference proteome</keyword>
<dbReference type="GO" id="GO:0016740">
    <property type="term" value="F:transferase activity"/>
    <property type="evidence" value="ECO:0007669"/>
    <property type="project" value="UniProtKB-KW"/>
</dbReference>
<organism evidence="2 3">
    <name type="scientific">Naasia lichenicola</name>
    <dbReference type="NCBI Taxonomy" id="2565933"/>
    <lineage>
        <taxon>Bacteria</taxon>
        <taxon>Bacillati</taxon>
        <taxon>Actinomycetota</taxon>
        <taxon>Actinomycetes</taxon>
        <taxon>Micrococcales</taxon>
        <taxon>Microbacteriaceae</taxon>
        <taxon>Naasia</taxon>
    </lineage>
</organism>
<protein>
    <submittedName>
        <fullName evidence="2">Polysaccharide pyruvyl transferase family protein</fullName>
    </submittedName>
</protein>
<dbReference type="RefSeq" id="WP_136427500.1">
    <property type="nucleotide sequence ID" value="NZ_SSSM01000004.1"/>
</dbReference>
<dbReference type="PANTHER" id="PTHR36836:SF1">
    <property type="entry name" value="COLANIC ACID BIOSYNTHESIS PROTEIN WCAK"/>
    <property type="match status" value="1"/>
</dbReference>
<dbReference type="Pfam" id="PF04230">
    <property type="entry name" value="PS_pyruv_trans"/>
    <property type="match status" value="1"/>
</dbReference>
<name>A0A4S4FL10_9MICO</name>
<dbReference type="EMBL" id="SSSM01000004">
    <property type="protein sequence ID" value="THG31080.1"/>
    <property type="molecule type" value="Genomic_DNA"/>
</dbReference>
<keyword evidence="2" id="KW-0808">Transferase</keyword>
<dbReference type="Proteomes" id="UP000309133">
    <property type="component" value="Unassembled WGS sequence"/>
</dbReference>